<reference evidence="2 3" key="1">
    <citation type="submission" date="2021-12" db="EMBL/GenBank/DDBJ databases">
        <title>High titer production of polyol ester of fatty acids by Rhodotorula paludigena BS15 towards product separation-free biomass refinery.</title>
        <authorList>
            <person name="Mano J."/>
            <person name="Ono H."/>
            <person name="Tanaka T."/>
            <person name="Naito K."/>
            <person name="Sushida H."/>
            <person name="Ike M."/>
            <person name="Tokuyasu K."/>
            <person name="Kitaoka M."/>
        </authorList>
    </citation>
    <scope>NUCLEOTIDE SEQUENCE [LARGE SCALE GENOMIC DNA]</scope>
    <source>
        <strain evidence="2 3">BS15</strain>
    </source>
</reference>
<accession>A0AAV5GYP6</accession>
<organism evidence="2 3">
    <name type="scientific">Rhodotorula paludigena</name>
    <dbReference type="NCBI Taxonomy" id="86838"/>
    <lineage>
        <taxon>Eukaryota</taxon>
        <taxon>Fungi</taxon>
        <taxon>Dikarya</taxon>
        <taxon>Basidiomycota</taxon>
        <taxon>Pucciniomycotina</taxon>
        <taxon>Microbotryomycetes</taxon>
        <taxon>Sporidiobolales</taxon>
        <taxon>Sporidiobolaceae</taxon>
        <taxon>Rhodotorula</taxon>
    </lineage>
</organism>
<proteinExistence type="predicted"/>
<evidence type="ECO:0000256" key="1">
    <source>
        <dbReference type="SAM" id="MobiDB-lite"/>
    </source>
</evidence>
<feature type="compositionally biased region" description="Basic residues" evidence="1">
    <location>
        <begin position="1015"/>
        <end position="1025"/>
    </location>
</feature>
<comment type="caution">
    <text evidence="2">The sequence shown here is derived from an EMBL/GenBank/DDBJ whole genome shotgun (WGS) entry which is preliminary data.</text>
</comment>
<dbReference type="Proteomes" id="UP001342314">
    <property type="component" value="Unassembled WGS sequence"/>
</dbReference>
<protein>
    <submittedName>
        <fullName evidence="2">Uncharacterized protein</fullName>
    </submittedName>
</protein>
<evidence type="ECO:0000313" key="2">
    <source>
        <dbReference type="EMBL" id="GJN94147.1"/>
    </source>
</evidence>
<evidence type="ECO:0000313" key="3">
    <source>
        <dbReference type="Proteomes" id="UP001342314"/>
    </source>
</evidence>
<sequence length="1032" mass="110808">MLQRATAAACRCASTSTALPCRHSAVRSYSRSTSRTAASVQPARAEPGNASLEYGAPLWSAPSPQTRWFGPSDPPSANASALPLDDSLANRLSAYLTSRGPRTALSSFRDEFGEYLAVADRADMPLVRAMVLEDAHLAAQSNKAKNRLGLERFATKELVEGGKLQIVLAHDQNAVQQIDEVAQEREQKRAARRAPHEAEAHFPRLAEDAVGVEARSVEAESPAEGAVFENGTDAAAFLRRVLVPSTTSIAPNSLASAWDPFAATADLSDSPTDLELAVALLHHLSAPSAPDATSARNLPLALRVLQSLLEVLSDDVVAPQPAAADGVPDDARLQAVLLRTAANIAVEEDFLPLAVQSLQSLDRLVRKHAALGSTSDAELASQAAELAVEHLADQRAVTYRPSANAPDASTLATAASLFQLVSPSVPVLRNGKVRPSLPSPLSTLLSAYADEAAHRHRWDLVAQHWQLWAPRGWSLPTRWTLKLARWLAGEAPYSTYGPPPAPGQRSIRVARIDQFARFVTATTRALRLGWTSSAEGWTSEDRSEWLDLLCQSTAATPFTASLARQTARRWQTEAPPTSPFMLRAPTLLALVRTAVPPKAETAFAAEQGRELLLAHLGALVSPQSPYARADGSITHFDLTTLAQGFALLGDTDSFAQVFRRLLEQRVVPDRKDVEVVLAQAHKVAAAKGGKRASAAGQALGLVRRAAEMGIKVDVAMLQRVMHSALERVLQDLRADSQAGDPKAARLRASVARREAVDGVLQVAERMGATLAELDQLRTYADDFLPLRTIPLAPSVSGSDAIPPHRNRLPAALSPAAALQLLRQARLSANARNASLAEQVFLRATSSLDPSSSTRPGSQSTNAYDERLILLALEAILAAEDSDASTRRAALRRVIDRALAPLTAPSTAPGASGATSLIRSREGVDVVLRALVRIGEVAAIDRFVELLRRQSEATGLRRVLQPSDDARYTVVRWAVGEFGRGAVTAGHGWLGQAARDFYELGEGKMAPLTKEERKAARQKQRKKAARKKGEGEQ</sequence>
<feature type="region of interest" description="Disordered" evidence="1">
    <location>
        <begin position="1007"/>
        <end position="1032"/>
    </location>
</feature>
<gene>
    <name evidence="2" type="ORF">Rhopal_007221-T1</name>
</gene>
<keyword evidence="3" id="KW-1185">Reference proteome</keyword>
<name>A0AAV5GYP6_9BASI</name>
<dbReference type="AlphaFoldDB" id="A0AAV5GYP6"/>
<dbReference type="EMBL" id="BQKY01000016">
    <property type="protein sequence ID" value="GJN94147.1"/>
    <property type="molecule type" value="Genomic_DNA"/>
</dbReference>